<dbReference type="InterPro" id="IPR037138">
    <property type="entry name" value="His_deacetylse_dom_sf"/>
</dbReference>
<dbReference type="GO" id="GO:0040029">
    <property type="term" value="P:epigenetic regulation of gene expression"/>
    <property type="evidence" value="ECO:0007669"/>
    <property type="project" value="TreeGrafter"/>
</dbReference>
<dbReference type="PANTHER" id="PTHR10625">
    <property type="entry name" value="HISTONE DEACETYLASE HDAC1-RELATED"/>
    <property type="match status" value="1"/>
</dbReference>
<evidence type="ECO:0000256" key="5">
    <source>
        <dbReference type="PIRSR" id="PIRSR037913-1"/>
    </source>
</evidence>
<dbReference type="Pfam" id="PF00850">
    <property type="entry name" value="Hist_deacetyl"/>
    <property type="match status" value="1"/>
</dbReference>
<keyword evidence="4" id="KW-0805">Transcription regulation</keyword>
<accession>R7QD25</accession>
<dbReference type="InterPro" id="IPR003084">
    <property type="entry name" value="HDAC_I/II"/>
</dbReference>
<protein>
    <recommendedName>
        <fullName evidence="1 4">Histone deacetylase</fullName>
        <ecNumber evidence="1 4">3.5.1.98</ecNumber>
    </recommendedName>
</protein>
<dbReference type="PIRSF" id="PIRSF037913">
    <property type="entry name" value="His_deacetylse_1"/>
    <property type="match status" value="1"/>
</dbReference>
<evidence type="ECO:0000256" key="6">
    <source>
        <dbReference type="PIRSR" id="PIRSR037913-3"/>
    </source>
</evidence>
<proteinExistence type="inferred from homology"/>
<keyword evidence="10" id="KW-1185">Reference proteome</keyword>
<dbReference type="STRING" id="2769.R7QD25"/>
<dbReference type="GeneID" id="17323499"/>
<dbReference type="Gramene" id="CDF35964">
    <property type="protein sequence ID" value="CDF35964"/>
    <property type="gene ID" value="CHC_T00008698001"/>
</dbReference>
<comment type="subcellular location">
    <subcellularLocation>
        <location evidence="4">Nucleus</location>
    </subcellularLocation>
</comment>
<feature type="binding site" evidence="6">
    <location>
        <position position="177"/>
    </location>
    <ligand>
        <name>a divalent metal cation</name>
        <dbReference type="ChEBI" id="CHEBI:60240"/>
    </ligand>
</feature>
<feature type="domain" description="Histone deacetylase" evidence="8">
    <location>
        <begin position="23"/>
        <end position="288"/>
    </location>
</feature>
<dbReference type="AlphaFoldDB" id="R7QD25"/>
<dbReference type="PRINTS" id="PR01271">
    <property type="entry name" value="HISDACETLASE"/>
</dbReference>
<dbReference type="EMBL" id="HG001753">
    <property type="protein sequence ID" value="CDF35964.1"/>
    <property type="molecule type" value="Genomic_DNA"/>
</dbReference>
<keyword evidence="2 4" id="KW-0378">Hydrolase</keyword>
<keyword evidence="3 4" id="KW-0156">Chromatin regulator</keyword>
<keyword evidence="4" id="KW-0804">Transcription</keyword>
<dbReference type="OMA" id="NIPLMMV"/>
<feature type="compositionally biased region" description="Basic and acidic residues" evidence="7">
    <location>
        <begin position="373"/>
        <end position="390"/>
    </location>
</feature>
<dbReference type="PANTHER" id="PTHR10625:SF10">
    <property type="entry name" value="HISTONE DEACETYLASE HDAC1"/>
    <property type="match status" value="1"/>
</dbReference>
<dbReference type="OrthoDB" id="1918432at2759"/>
<name>R7QD25_CHOCR</name>
<evidence type="ECO:0000313" key="10">
    <source>
        <dbReference type="Proteomes" id="UP000012073"/>
    </source>
</evidence>
<sequence length="390" mass="44654">MSKKRVSYFMDHDVGGYYYGKDHPMKPHRIAMTHNLVLAYGLYRKMEIYRPRQASPEELKEFHAADYVSFLQRINPDTAPQHLAQLTKFNLNLRPDLDCPVFDGLFEYCQTSVGGSIDGARKLMAGTSDIAINWAGGMHHAKKGQASGFCYTNDIVLGIIEMLRFYPRVLYVDIDVHHGDGVEEAFYVTDRVMTVSFHKYGNDFFPMTGDIWDIGAGRGRYYAVNCPLMDGITDARYEQLFKTVITKVMEMFRPSVVVLQCGADSLCNDRIGTLNLTLEGHAACVQITGILLDRKLDDTIPYNDYWEYFAPEHKLHFPPKKMVDMNSKDYLEKMVEKIMENLRCLDAAPSVQMHTVPSGISYFSDDNNDNLDPDMREENGRRKADNEFYD</sequence>
<dbReference type="InterPro" id="IPR000286">
    <property type="entry name" value="HDACs"/>
</dbReference>
<evidence type="ECO:0000256" key="2">
    <source>
        <dbReference type="ARBA" id="ARBA00022801"/>
    </source>
</evidence>
<dbReference type="GO" id="GO:0141221">
    <property type="term" value="F:histone deacetylase activity, hydrolytic mechanism"/>
    <property type="evidence" value="ECO:0007669"/>
    <property type="project" value="UniProtKB-EC"/>
</dbReference>
<evidence type="ECO:0000256" key="7">
    <source>
        <dbReference type="SAM" id="MobiDB-lite"/>
    </source>
</evidence>
<keyword evidence="4" id="KW-0539">Nucleus</keyword>
<dbReference type="RefSeq" id="XP_005715783.1">
    <property type="nucleotide sequence ID" value="XM_005715726.1"/>
</dbReference>
<keyword evidence="6" id="KW-0479">Metal-binding</keyword>
<feature type="region of interest" description="Disordered" evidence="7">
    <location>
        <begin position="359"/>
        <end position="390"/>
    </location>
</feature>
<evidence type="ECO:0000256" key="3">
    <source>
        <dbReference type="ARBA" id="ARBA00022853"/>
    </source>
</evidence>
<dbReference type="GO" id="GO:0000118">
    <property type="term" value="C:histone deacetylase complex"/>
    <property type="evidence" value="ECO:0007669"/>
    <property type="project" value="UniProtKB-ARBA"/>
</dbReference>
<reference evidence="10" key="1">
    <citation type="journal article" date="2013" name="Proc. Natl. Acad. Sci. U.S.A.">
        <title>Genome structure and metabolic features in the red seaweed Chondrus crispus shed light on evolution of the Archaeplastida.</title>
        <authorList>
            <person name="Collen J."/>
            <person name="Porcel B."/>
            <person name="Carre W."/>
            <person name="Ball S.G."/>
            <person name="Chaparro C."/>
            <person name="Tonon T."/>
            <person name="Barbeyron T."/>
            <person name="Michel G."/>
            <person name="Noel B."/>
            <person name="Valentin K."/>
            <person name="Elias M."/>
            <person name="Artiguenave F."/>
            <person name="Arun A."/>
            <person name="Aury J.M."/>
            <person name="Barbosa-Neto J.F."/>
            <person name="Bothwell J.H."/>
            <person name="Bouget F.Y."/>
            <person name="Brillet L."/>
            <person name="Cabello-Hurtado F."/>
            <person name="Capella-Gutierrez S."/>
            <person name="Charrier B."/>
            <person name="Cladiere L."/>
            <person name="Cock J.M."/>
            <person name="Coelho S.M."/>
            <person name="Colleoni C."/>
            <person name="Czjzek M."/>
            <person name="Da Silva C."/>
            <person name="Delage L."/>
            <person name="Denoeud F."/>
            <person name="Deschamps P."/>
            <person name="Dittami S.M."/>
            <person name="Gabaldon T."/>
            <person name="Gachon C.M."/>
            <person name="Groisillier A."/>
            <person name="Herve C."/>
            <person name="Jabbari K."/>
            <person name="Katinka M."/>
            <person name="Kloareg B."/>
            <person name="Kowalczyk N."/>
            <person name="Labadie K."/>
            <person name="Leblanc C."/>
            <person name="Lopez P.J."/>
            <person name="McLachlan D.H."/>
            <person name="Meslet-Cladiere L."/>
            <person name="Moustafa A."/>
            <person name="Nehr Z."/>
            <person name="Nyvall Collen P."/>
            <person name="Panaud O."/>
            <person name="Partensky F."/>
            <person name="Poulain J."/>
            <person name="Rensing S.A."/>
            <person name="Rousvoal S."/>
            <person name="Samson G."/>
            <person name="Symeonidi A."/>
            <person name="Weissenbach J."/>
            <person name="Zambounis A."/>
            <person name="Wincker P."/>
            <person name="Boyen C."/>
        </authorList>
    </citation>
    <scope>NUCLEOTIDE SEQUENCE [LARGE SCALE GENOMIC DNA]</scope>
    <source>
        <strain evidence="10">cv. Stackhouse</strain>
    </source>
</reference>
<dbReference type="Gene3D" id="3.40.800.20">
    <property type="entry name" value="Histone deacetylase domain"/>
    <property type="match status" value="1"/>
</dbReference>
<dbReference type="InterPro" id="IPR023696">
    <property type="entry name" value="Ureohydrolase_dom_sf"/>
</dbReference>
<evidence type="ECO:0000259" key="8">
    <source>
        <dbReference type="Pfam" id="PF00850"/>
    </source>
</evidence>
<dbReference type="GO" id="GO:0046872">
    <property type="term" value="F:metal ion binding"/>
    <property type="evidence" value="ECO:0007669"/>
    <property type="project" value="UniProtKB-KW"/>
</dbReference>
<evidence type="ECO:0000256" key="1">
    <source>
        <dbReference type="ARBA" id="ARBA00012111"/>
    </source>
</evidence>
<feature type="binding site" evidence="6">
    <location>
        <position position="175"/>
    </location>
    <ligand>
        <name>a divalent metal cation</name>
        <dbReference type="ChEBI" id="CHEBI:60240"/>
    </ligand>
</feature>
<dbReference type="EC" id="3.5.1.98" evidence="1 4"/>
<gene>
    <name evidence="9" type="ORF">CHC_T00008698001</name>
</gene>
<dbReference type="InterPro" id="IPR023801">
    <property type="entry name" value="His_deacetylse_dom"/>
</dbReference>
<organism evidence="9 10">
    <name type="scientific">Chondrus crispus</name>
    <name type="common">Carrageen Irish moss</name>
    <name type="synonym">Polymorpha crispa</name>
    <dbReference type="NCBI Taxonomy" id="2769"/>
    <lineage>
        <taxon>Eukaryota</taxon>
        <taxon>Rhodophyta</taxon>
        <taxon>Florideophyceae</taxon>
        <taxon>Rhodymeniophycidae</taxon>
        <taxon>Gigartinales</taxon>
        <taxon>Gigartinaceae</taxon>
        <taxon>Chondrus</taxon>
    </lineage>
</organism>
<dbReference type="PRINTS" id="PR01270">
    <property type="entry name" value="HDASUPER"/>
</dbReference>
<feature type="active site" description="Proton acceptor" evidence="5">
    <location>
        <position position="140"/>
    </location>
</feature>
<dbReference type="KEGG" id="ccp:CHC_T00008698001"/>
<evidence type="ECO:0000256" key="4">
    <source>
        <dbReference type="PIRNR" id="PIRNR037913"/>
    </source>
</evidence>
<evidence type="ECO:0000313" key="9">
    <source>
        <dbReference type="EMBL" id="CDF35964.1"/>
    </source>
</evidence>
<comment type="similarity">
    <text evidence="4">Belongs to the histone deacetylase family. HD Type 1 subfamily.</text>
</comment>
<feature type="binding site" evidence="6">
    <location>
        <position position="264"/>
    </location>
    <ligand>
        <name>a divalent metal cation</name>
        <dbReference type="ChEBI" id="CHEBI:60240"/>
    </ligand>
</feature>
<dbReference type="SUPFAM" id="SSF52768">
    <property type="entry name" value="Arginase/deacetylase"/>
    <property type="match status" value="1"/>
</dbReference>
<dbReference type="Proteomes" id="UP000012073">
    <property type="component" value="Unassembled WGS sequence"/>
</dbReference>
<comment type="catalytic activity">
    <reaction evidence="4">
        <text>N(6)-acetyl-L-lysyl-[histone] + H2O = L-lysyl-[histone] + acetate</text>
        <dbReference type="Rhea" id="RHEA:58196"/>
        <dbReference type="Rhea" id="RHEA-COMP:9845"/>
        <dbReference type="Rhea" id="RHEA-COMP:11338"/>
        <dbReference type="ChEBI" id="CHEBI:15377"/>
        <dbReference type="ChEBI" id="CHEBI:29969"/>
        <dbReference type="ChEBI" id="CHEBI:30089"/>
        <dbReference type="ChEBI" id="CHEBI:61930"/>
        <dbReference type="EC" id="3.5.1.98"/>
    </reaction>
</comment>